<reference evidence="2" key="1">
    <citation type="submission" date="2020-04" db="EMBL/GenBank/DDBJ databases">
        <authorList>
            <person name="Chiriac C."/>
            <person name="Salcher M."/>
            <person name="Ghai R."/>
            <person name="Kavagutti S V."/>
        </authorList>
    </citation>
    <scope>NUCLEOTIDE SEQUENCE</scope>
</reference>
<evidence type="ECO:0000313" key="2">
    <source>
        <dbReference type="EMBL" id="CAB4147506.1"/>
    </source>
</evidence>
<accession>A0A6J5MR19</accession>
<evidence type="ECO:0000313" key="1">
    <source>
        <dbReference type="EMBL" id="CAB4137396.1"/>
    </source>
</evidence>
<dbReference type="EMBL" id="LR796338">
    <property type="protein sequence ID" value="CAB4137396.1"/>
    <property type="molecule type" value="Genomic_DNA"/>
</dbReference>
<dbReference type="EMBL" id="LR796481">
    <property type="protein sequence ID" value="CAB4147506.1"/>
    <property type="molecule type" value="Genomic_DNA"/>
</dbReference>
<proteinExistence type="predicted"/>
<sequence length="62" mass="6928">MEGYTILARPDLVLQWNGAGGWALYRRSSNGDLSFVWDFHEQCDTPTEAEAFASKYLSALGN</sequence>
<organism evidence="2">
    <name type="scientific">uncultured Caudovirales phage</name>
    <dbReference type="NCBI Taxonomy" id="2100421"/>
    <lineage>
        <taxon>Viruses</taxon>
        <taxon>Duplodnaviria</taxon>
        <taxon>Heunggongvirae</taxon>
        <taxon>Uroviricota</taxon>
        <taxon>Caudoviricetes</taxon>
        <taxon>Peduoviridae</taxon>
        <taxon>Maltschvirus</taxon>
        <taxon>Maltschvirus maltsch</taxon>
    </lineage>
</organism>
<protein>
    <submittedName>
        <fullName evidence="2">Uncharacterized protein</fullName>
    </submittedName>
</protein>
<gene>
    <name evidence="1" type="ORF">UFOVP325_36</name>
    <name evidence="2" type="ORF">UFOVP430_31</name>
</gene>
<name>A0A6J5MR19_9CAUD</name>